<feature type="domain" description="AAA+ ATPase" evidence="1">
    <location>
        <begin position="72"/>
        <end position="255"/>
    </location>
</feature>
<evidence type="ECO:0000313" key="2">
    <source>
        <dbReference type="EMBL" id="GAA3221644.1"/>
    </source>
</evidence>
<keyword evidence="3" id="KW-1185">Reference proteome</keyword>
<dbReference type="Gene3D" id="3.40.50.300">
    <property type="entry name" value="P-loop containing nucleotide triphosphate hydrolases"/>
    <property type="match status" value="1"/>
</dbReference>
<dbReference type="CDD" id="cd00009">
    <property type="entry name" value="AAA"/>
    <property type="match status" value="1"/>
</dbReference>
<evidence type="ECO:0000313" key="3">
    <source>
        <dbReference type="Proteomes" id="UP001501237"/>
    </source>
</evidence>
<organism evidence="2 3">
    <name type="scientific">Actinocorallia longicatena</name>
    <dbReference type="NCBI Taxonomy" id="111803"/>
    <lineage>
        <taxon>Bacteria</taxon>
        <taxon>Bacillati</taxon>
        <taxon>Actinomycetota</taxon>
        <taxon>Actinomycetes</taxon>
        <taxon>Streptosporangiales</taxon>
        <taxon>Thermomonosporaceae</taxon>
        <taxon>Actinocorallia</taxon>
    </lineage>
</organism>
<dbReference type="SMART" id="SM00382">
    <property type="entry name" value="AAA"/>
    <property type="match status" value="1"/>
</dbReference>
<protein>
    <submittedName>
        <fullName evidence="2">MoxR family ATPase</fullName>
    </submittedName>
</protein>
<dbReference type="InterPro" id="IPR003593">
    <property type="entry name" value="AAA+_ATPase"/>
</dbReference>
<dbReference type="Proteomes" id="UP001501237">
    <property type="component" value="Unassembled WGS sequence"/>
</dbReference>
<dbReference type="InterPro" id="IPR011704">
    <property type="entry name" value="ATPase_dyneun-rel_AAA"/>
</dbReference>
<reference evidence="3" key="1">
    <citation type="journal article" date="2019" name="Int. J. Syst. Evol. Microbiol.">
        <title>The Global Catalogue of Microorganisms (GCM) 10K type strain sequencing project: providing services to taxonomists for standard genome sequencing and annotation.</title>
        <authorList>
            <consortium name="The Broad Institute Genomics Platform"/>
            <consortium name="The Broad Institute Genome Sequencing Center for Infectious Disease"/>
            <person name="Wu L."/>
            <person name="Ma J."/>
        </authorList>
    </citation>
    <scope>NUCLEOTIDE SEQUENCE [LARGE SCALE GENOMIC DNA]</scope>
    <source>
        <strain evidence="3">JCM 9377</strain>
    </source>
</reference>
<proteinExistence type="predicted"/>
<sequence length="329" mass="36534">MSMPEWLVFRGTREPHNGIDRLPPPPAWRAFDGPVEPRAAASLAWKAADLERAVSYETAPETLEIINAALFLRRPLLVTGKPGVGKSSLSLAVAHELELGPVLRWPITSRSVLSDGLYRYDALSRLQDVNLPETRTDIGDYLTLGPLGTALLPSERPRVLLVDELDKSDMDFPNDLLTVFEEGYYEIPELQRIARIQPEVTVATADPGETASVRSGRVQCAAFPLVVLTSNNEREFPPAFLRRCIQLHLEPPGPERLARIVAHRLGPDGARDSQALIRRFLDLQKERDLATDQLLNALYISLNIGATEGPARTKLAEQLFQQLQNTAEL</sequence>
<dbReference type="Pfam" id="PF07728">
    <property type="entry name" value="AAA_5"/>
    <property type="match status" value="1"/>
</dbReference>
<dbReference type="SUPFAM" id="SSF52540">
    <property type="entry name" value="P-loop containing nucleoside triphosphate hydrolases"/>
    <property type="match status" value="1"/>
</dbReference>
<evidence type="ECO:0000259" key="1">
    <source>
        <dbReference type="SMART" id="SM00382"/>
    </source>
</evidence>
<accession>A0ABP6QDB6</accession>
<dbReference type="EMBL" id="BAAAUV010000012">
    <property type="protein sequence ID" value="GAA3221644.1"/>
    <property type="molecule type" value="Genomic_DNA"/>
</dbReference>
<gene>
    <name evidence="2" type="ORF">GCM10010468_46910</name>
</gene>
<comment type="caution">
    <text evidence="2">The sequence shown here is derived from an EMBL/GenBank/DDBJ whole genome shotgun (WGS) entry which is preliminary data.</text>
</comment>
<dbReference type="InterPro" id="IPR027417">
    <property type="entry name" value="P-loop_NTPase"/>
</dbReference>
<name>A0ABP6QDB6_9ACTN</name>